<dbReference type="OrthoDB" id="10323120at2759"/>
<keyword evidence="3" id="KW-1185">Reference proteome</keyword>
<evidence type="ECO:0000256" key="1">
    <source>
        <dbReference type="SAM" id="MobiDB-lite"/>
    </source>
</evidence>
<dbReference type="EMBL" id="JXTC01000154">
    <property type="protein sequence ID" value="PON84980.1"/>
    <property type="molecule type" value="Genomic_DNA"/>
</dbReference>
<sequence>MATTESNGNDDRQGCCTLWLQKMVSLCSFSSSESGQNDDNDHVSTDQTEEAESEEYDGYYYDHIEVHRLDKARALQLAARTSLLLVDFLFLISERGGVVRVLGRFAAALESKSREQENLEVVTKTLALLETAERELRNRRTDQSGKLKGALTPDHGDESLVVEGLVDEFCEQILRLEAFLMMRQCAAESLTSTECVLEEMIGILDQCEAGVDAIEREIACECAKTTNADDHESDDDQILKREMVLKAKEIWCVVE</sequence>
<comment type="caution">
    <text evidence="2">The sequence shown here is derived from an EMBL/GenBank/DDBJ whole genome shotgun (WGS) entry which is preliminary data.</text>
</comment>
<gene>
    <name evidence="2" type="ORF">TorRG33x02_192320</name>
</gene>
<accession>A0A2P5EHG2</accession>
<evidence type="ECO:0000313" key="2">
    <source>
        <dbReference type="EMBL" id="PON84980.1"/>
    </source>
</evidence>
<organism evidence="2 3">
    <name type="scientific">Trema orientale</name>
    <name type="common">Charcoal tree</name>
    <name type="synonym">Celtis orientalis</name>
    <dbReference type="NCBI Taxonomy" id="63057"/>
    <lineage>
        <taxon>Eukaryota</taxon>
        <taxon>Viridiplantae</taxon>
        <taxon>Streptophyta</taxon>
        <taxon>Embryophyta</taxon>
        <taxon>Tracheophyta</taxon>
        <taxon>Spermatophyta</taxon>
        <taxon>Magnoliopsida</taxon>
        <taxon>eudicotyledons</taxon>
        <taxon>Gunneridae</taxon>
        <taxon>Pentapetalae</taxon>
        <taxon>rosids</taxon>
        <taxon>fabids</taxon>
        <taxon>Rosales</taxon>
        <taxon>Cannabaceae</taxon>
        <taxon>Trema</taxon>
    </lineage>
</organism>
<dbReference type="InParanoid" id="A0A2P5EHG2"/>
<feature type="region of interest" description="Disordered" evidence="1">
    <location>
        <begin position="30"/>
        <end position="54"/>
    </location>
</feature>
<dbReference type="Proteomes" id="UP000237000">
    <property type="component" value="Unassembled WGS sequence"/>
</dbReference>
<proteinExistence type="predicted"/>
<evidence type="ECO:0000313" key="3">
    <source>
        <dbReference type="Proteomes" id="UP000237000"/>
    </source>
</evidence>
<dbReference type="AlphaFoldDB" id="A0A2P5EHG2"/>
<protein>
    <submittedName>
        <fullName evidence="2">Uncharacterized protein</fullName>
    </submittedName>
</protein>
<reference evidence="3" key="1">
    <citation type="submission" date="2016-06" db="EMBL/GenBank/DDBJ databases">
        <title>Parallel loss of symbiosis genes in relatives of nitrogen-fixing non-legume Parasponia.</title>
        <authorList>
            <person name="Van Velzen R."/>
            <person name="Holmer R."/>
            <person name="Bu F."/>
            <person name="Rutten L."/>
            <person name="Van Zeijl A."/>
            <person name="Liu W."/>
            <person name="Santuari L."/>
            <person name="Cao Q."/>
            <person name="Sharma T."/>
            <person name="Shen D."/>
            <person name="Roswanjaya Y."/>
            <person name="Wardhani T."/>
            <person name="Kalhor M.S."/>
            <person name="Jansen J."/>
            <person name="Van den Hoogen J."/>
            <person name="Gungor B."/>
            <person name="Hartog M."/>
            <person name="Hontelez J."/>
            <person name="Verver J."/>
            <person name="Yang W.-C."/>
            <person name="Schijlen E."/>
            <person name="Repin R."/>
            <person name="Schilthuizen M."/>
            <person name="Schranz E."/>
            <person name="Heidstra R."/>
            <person name="Miyata K."/>
            <person name="Fedorova E."/>
            <person name="Kohlen W."/>
            <person name="Bisseling T."/>
            <person name="Smit S."/>
            <person name="Geurts R."/>
        </authorList>
    </citation>
    <scope>NUCLEOTIDE SEQUENCE [LARGE SCALE GENOMIC DNA]</scope>
    <source>
        <strain evidence="3">cv. RG33-2</strain>
    </source>
</reference>
<name>A0A2P5EHG2_TREOI</name>